<dbReference type="Pfam" id="PF01476">
    <property type="entry name" value="LysM"/>
    <property type="match status" value="2"/>
</dbReference>
<comment type="similarity">
    <text evidence="1">Belongs to the transglycosylase Slt family.</text>
</comment>
<proteinExistence type="inferred from homology"/>
<dbReference type="InterPro" id="IPR036779">
    <property type="entry name" value="LysM_dom_sf"/>
</dbReference>
<feature type="signal peptide" evidence="2">
    <location>
        <begin position="1"/>
        <end position="24"/>
    </location>
</feature>
<feature type="domain" description="LysM" evidence="4">
    <location>
        <begin position="421"/>
        <end position="464"/>
    </location>
</feature>
<accession>A0AAE6FSN2</accession>
<dbReference type="InterPro" id="IPR018392">
    <property type="entry name" value="LysM"/>
</dbReference>
<dbReference type="PROSITE" id="PS00922">
    <property type="entry name" value="TRANSGLYCOSYLASE"/>
    <property type="match status" value="1"/>
</dbReference>
<dbReference type="KEGG" id="mrk:FIT61_03100"/>
<evidence type="ECO:0000256" key="2">
    <source>
        <dbReference type="SAM" id="SignalP"/>
    </source>
</evidence>
<dbReference type="PANTHER" id="PTHR37423">
    <property type="entry name" value="SOLUBLE LYTIC MUREIN TRANSGLYCOSYLASE-RELATED"/>
    <property type="match status" value="1"/>
</dbReference>
<dbReference type="PROSITE" id="PS51782">
    <property type="entry name" value="LYSM"/>
    <property type="match status" value="1"/>
</dbReference>
<dbReference type="GO" id="GO:0008933">
    <property type="term" value="F:peptidoglycan lytic transglycosylase activity"/>
    <property type="evidence" value="ECO:0007669"/>
    <property type="project" value="InterPro"/>
</dbReference>
<dbReference type="CDD" id="cd00118">
    <property type="entry name" value="LysM"/>
    <property type="match status" value="1"/>
</dbReference>
<dbReference type="GO" id="GO:0000270">
    <property type="term" value="P:peptidoglycan metabolic process"/>
    <property type="evidence" value="ECO:0007669"/>
    <property type="project" value="InterPro"/>
</dbReference>
<evidence type="ECO:0000313" key="6">
    <source>
        <dbReference type="Proteomes" id="UP000312102"/>
    </source>
</evidence>
<dbReference type="Gene3D" id="1.10.530.10">
    <property type="match status" value="1"/>
</dbReference>
<dbReference type="EMBL" id="CP040986">
    <property type="protein sequence ID" value="QDD13444.1"/>
    <property type="molecule type" value="Genomic_DNA"/>
</dbReference>
<feature type="chain" id="PRO_5041969712" evidence="2">
    <location>
        <begin position="25"/>
        <end position="468"/>
    </location>
</feature>
<sequence>MMLLTKHLLACICISISFMSIALAERNILGEEISILENDVTDQEINKLNTLNFNPTSSTNKSQNFQSIKAEINLWQRIYSRFDIKDENNSRSKKYEKWYSARPEYIERMMDRSQKYLFYVVGEVEKRGMPSEIALLPMIESAYNPIANSRSKAVGIWQFIPSTGRLYGLKQDWWQDKRRNVVDATNAALDYLQKLHALFGTWDLALAAYNAGEGTVSRAIAKNKAKGLPTDYANLKLPAETKDYVPKLQAIKNIVSNPSQYGLYIDPIPNKPYFTYVEAPTVIDADLAANLAEISYDEFLLLNSEHRRPLIRTNEKTQKFILPINAADTFVKNLSQNEKPLVSWNIYQTKRNEKIKSIANKFDMEESDLIKANDLNPQKLIKPSSIILVAKKEGTETNAHQDIDESKIQKDSKTEISVSPNKYKVKPGDTLTKIAKKYGISVDELKDINQITASDIQIGSTLQLKRNN</sequence>
<organism evidence="5 6">
    <name type="scientific">Candidatus Methylopumilus rimovensis</name>
    <dbReference type="NCBI Taxonomy" id="2588535"/>
    <lineage>
        <taxon>Bacteria</taxon>
        <taxon>Pseudomonadati</taxon>
        <taxon>Pseudomonadota</taxon>
        <taxon>Betaproteobacteria</taxon>
        <taxon>Nitrosomonadales</taxon>
        <taxon>Methylophilaceae</taxon>
        <taxon>Candidatus Methylopumilus</taxon>
    </lineage>
</organism>
<evidence type="ECO:0000256" key="1">
    <source>
        <dbReference type="ARBA" id="ARBA00007734"/>
    </source>
</evidence>
<dbReference type="PROSITE" id="PS50943">
    <property type="entry name" value="HTH_CROC1"/>
    <property type="match status" value="1"/>
</dbReference>
<dbReference type="CDD" id="cd16894">
    <property type="entry name" value="MltD-like"/>
    <property type="match status" value="1"/>
</dbReference>
<feature type="domain" description="HTH cro/C1-type" evidence="3">
    <location>
        <begin position="429"/>
        <end position="445"/>
    </location>
</feature>
<evidence type="ECO:0000259" key="4">
    <source>
        <dbReference type="PROSITE" id="PS51782"/>
    </source>
</evidence>
<dbReference type="InterPro" id="IPR000189">
    <property type="entry name" value="Transglyc_AS"/>
</dbReference>
<keyword evidence="6" id="KW-1185">Reference proteome</keyword>
<dbReference type="Proteomes" id="UP000312102">
    <property type="component" value="Chromosome"/>
</dbReference>
<dbReference type="GO" id="GO:0016020">
    <property type="term" value="C:membrane"/>
    <property type="evidence" value="ECO:0007669"/>
    <property type="project" value="InterPro"/>
</dbReference>
<dbReference type="SMART" id="SM00257">
    <property type="entry name" value="LysM"/>
    <property type="match status" value="2"/>
</dbReference>
<dbReference type="InterPro" id="IPR001387">
    <property type="entry name" value="Cro/C1-type_HTH"/>
</dbReference>
<dbReference type="SUPFAM" id="SSF53955">
    <property type="entry name" value="Lysozyme-like"/>
    <property type="match status" value="1"/>
</dbReference>
<keyword evidence="2" id="KW-0732">Signal</keyword>
<dbReference type="Gene3D" id="3.10.350.10">
    <property type="entry name" value="LysM domain"/>
    <property type="match status" value="1"/>
</dbReference>
<dbReference type="InterPro" id="IPR008258">
    <property type="entry name" value="Transglycosylase_SLT_dom_1"/>
</dbReference>
<dbReference type="PANTHER" id="PTHR37423:SF2">
    <property type="entry name" value="MEMBRANE-BOUND LYTIC MUREIN TRANSGLYCOSYLASE C"/>
    <property type="match status" value="1"/>
</dbReference>
<evidence type="ECO:0000259" key="3">
    <source>
        <dbReference type="PROSITE" id="PS50943"/>
    </source>
</evidence>
<dbReference type="InterPro" id="IPR023346">
    <property type="entry name" value="Lysozyme-like_dom_sf"/>
</dbReference>
<evidence type="ECO:0000313" key="5">
    <source>
        <dbReference type="EMBL" id="QDD13444.1"/>
    </source>
</evidence>
<protein>
    <submittedName>
        <fullName evidence="5">LysM peptidoglycan-binding domain-containing protein</fullName>
    </submittedName>
</protein>
<dbReference type="SUPFAM" id="SSF54106">
    <property type="entry name" value="LysM domain"/>
    <property type="match status" value="1"/>
</dbReference>
<reference evidence="5 6" key="1">
    <citation type="journal article" date="2019" name="ISME J.">
        <title>Evolution in action: habitat transition from sediment to the pelagial leads to genome streamlining in Methylophilaceae.</title>
        <authorList>
            <person name="Salcher M."/>
            <person name="Schaefle D."/>
            <person name="Kaspar M."/>
            <person name="Neuenschwander S.M."/>
            <person name="Ghai R."/>
        </authorList>
    </citation>
    <scope>NUCLEOTIDE SEQUENCE [LARGE SCALE GENOMIC DNA]</scope>
    <source>
        <strain evidence="5 6">MMS-RI-1</strain>
    </source>
</reference>
<name>A0AAE6FSN2_9PROT</name>
<gene>
    <name evidence="5" type="ORF">FIT61_03100</name>
</gene>
<dbReference type="AlphaFoldDB" id="A0AAE6FSN2"/>
<dbReference type="Pfam" id="PF01464">
    <property type="entry name" value="SLT"/>
    <property type="match status" value="1"/>
</dbReference>